<dbReference type="AlphaFoldDB" id="A0A0B7G1T3"/>
<keyword evidence="2" id="KW-0378">Hydrolase</keyword>
<dbReference type="OrthoDB" id="6428749at2759"/>
<dbReference type="SUPFAM" id="SSF75304">
    <property type="entry name" value="Amidase signature (AS) enzymes"/>
    <property type="match status" value="1"/>
</dbReference>
<dbReference type="Proteomes" id="UP000059188">
    <property type="component" value="Unassembled WGS sequence"/>
</dbReference>
<evidence type="ECO:0000313" key="4">
    <source>
        <dbReference type="EMBL" id="CEL63930.1"/>
    </source>
</evidence>
<dbReference type="Pfam" id="PF01425">
    <property type="entry name" value="Amidase"/>
    <property type="match status" value="1"/>
</dbReference>
<evidence type="ECO:0000313" key="5">
    <source>
        <dbReference type="Proteomes" id="UP000059188"/>
    </source>
</evidence>
<proteinExistence type="inferred from homology"/>
<feature type="domain" description="Amidase" evidence="3">
    <location>
        <begin position="48"/>
        <end position="177"/>
    </location>
</feature>
<reference evidence="4 5" key="1">
    <citation type="submission" date="2014-11" db="EMBL/GenBank/DDBJ databases">
        <authorList>
            <person name="Wibberg Daniel"/>
        </authorList>
    </citation>
    <scope>NUCLEOTIDE SEQUENCE [LARGE SCALE GENOMIC DNA]</scope>
    <source>
        <strain evidence="4">Rhizoctonia solani AG1-IB 7/3/14</strain>
    </source>
</reference>
<dbReference type="GO" id="GO:0016787">
    <property type="term" value="F:hydrolase activity"/>
    <property type="evidence" value="ECO:0007669"/>
    <property type="project" value="UniProtKB-KW"/>
</dbReference>
<gene>
    <name evidence="4" type="ORF">RSOLAG1IB_05695</name>
</gene>
<name>A0A0B7G1T3_THACB</name>
<comment type="similarity">
    <text evidence="1">Belongs to the amidase family.</text>
</comment>
<dbReference type="STRING" id="1108050.A0A0B7G1T3"/>
<evidence type="ECO:0000259" key="3">
    <source>
        <dbReference type="Pfam" id="PF01425"/>
    </source>
</evidence>
<evidence type="ECO:0000256" key="2">
    <source>
        <dbReference type="ARBA" id="ARBA00022801"/>
    </source>
</evidence>
<keyword evidence="5" id="KW-1185">Reference proteome</keyword>
<dbReference type="PANTHER" id="PTHR46072">
    <property type="entry name" value="AMIDASE-RELATED-RELATED"/>
    <property type="match status" value="1"/>
</dbReference>
<protein>
    <submittedName>
        <fullName evidence="4">Putative amidase C550,07</fullName>
    </submittedName>
</protein>
<dbReference type="Gene3D" id="3.90.1300.10">
    <property type="entry name" value="Amidase signature (AS) domain"/>
    <property type="match status" value="1"/>
</dbReference>
<organism evidence="4 5">
    <name type="scientific">Thanatephorus cucumeris (strain AG1-IB / isolate 7/3/14)</name>
    <name type="common">Lettuce bottom rot fungus</name>
    <name type="synonym">Rhizoctonia solani</name>
    <dbReference type="NCBI Taxonomy" id="1108050"/>
    <lineage>
        <taxon>Eukaryota</taxon>
        <taxon>Fungi</taxon>
        <taxon>Dikarya</taxon>
        <taxon>Basidiomycota</taxon>
        <taxon>Agaricomycotina</taxon>
        <taxon>Agaricomycetes</taxon>
        <taxon>Cantharellales</taxon>
        <taxon>Ceratobasidiaceae</taxon>
        <taxon>Rhizoctonia</taxon>
        <taxon>Rhizoctonia solani AG-1</taxon>
    </lineage>
</organism>
<dbReference type="InterPro" id="IPR036928">
    <property type="entry name" value="AS_sf"/>
</dbReference>
<sequence length="191" mass="21285">MAKLGFLDRGETIRAILAESGEPAMPLMAQLLDELQHSGADQSTLSQSWEGNTQRDQLRAQVLKHWNDTALRSKSGRPVDAILCPVAPTLAPPHGTVRWIGYTSYWNLLDLPAVVFPSKKPFDASAWESGSKSNSLRDKPLNPIDEFVRAQWDPKAFDGAPISLQLVGRRWQEEKLLAALQHVEDAMARFD</sequence>
<dbReference type="InterPro" id="IPR023631">
    <property type="entry name" value="Amidase_dom"/>
</dbReference>
<evidence type="ECO:0000256" key="1">
    <source>
        <dbReference type="ARBA" id="ARBA00009199"/>
    </source>
</evidence>
<dbReference type="EMBL" id="LN679108">
    <property type="protein sequence ID" value="CEL63930.1"/>
    <property type="molecule type" value="Genomic_DNA"/>
</dbReference>
<accession>A0A0B7G1T3</accession>